<dbReference type="EMBL" id="SVCM01000077">
    <property type="protein sequence ID" value="MBE6059919.1"/>
    <property type="molecule type" value="Genomic_DNA"/>
</dbReference>
<reference evidence="6" key="1">
    <citation type="submission" date="2019-04" db="EMBL/GenBank/DDBJ databases">
        <title>Evolution of Biomass-Degrading Anaerobic Consortia Revealed by Metagenomics.</title>
        <authorList>
            <person name="Peng X."/>
        </authorList>
    </citation>
    <scope>NUCLEOTIDE SEQUENCE</scope>
    <source>
        <strain evidence="6">SIG254</strain>
    </source>
</reference>
<protein>
    <submittedName>
        <fullName evidence="6">MoxR family ATPase</fullName>
    </submittedName>
</protein>
<dbReference type="AlphaFoldDB" id="A0A927WCW4"/>
<evidence type="ECO:0000313" key="6">
    <source>
        <dbReference type="EMBL" id="MBE6059919.1"/>
    </source>
</evidence>
<dbReference type="Proteomes" id="UP000768462">
    <property type="component" value="Unassembled WGS sequence"/>
</dbReference>
<evidence type="ECO:0000256" key="1">
    <source>
        <dbReference type="ARBA" id="ARBA00022741"/>
    </source>
</evidence>
<feature type="domain" description="ChlI/MoxR AAA lid" evidence="5">
    <location>
        <begin position="231"/>
        <end position="302"/>
    </location>
</feature>
<sequence length="318" mass="35684">MRNNVELIENIVTNIEKVIVGKQKEIYDIMKGMISGGHILIEDVPGVGKTTLIKAIKESLNLTYSRIQFTPDLLPSDITGISIYNAGTGKFTFNKGPIFSNIVLADEINRTSPKTQSALLEVMEEMQVSEGGITYEVEKPFFIMATENPIEYEGTFSLPEAQLDRFMIKVHLGYPSKMDEAYILNLYRQENPLDKLMPVASKEDIINIQKQVKEIKVNDEINKYIVNIIDATRNHKEIVLGGSTRASLALLRVAQATALIKNRNYVIPEDVKENVKLVLSHRIILTNGSIARGIKAENVLEEILNVVIAPKVRVYVED</sequence>
<comment type="similarity">
    <text evidence="3">Belongs to the MoxR family.</text>
</comment>
<dbReference type="Pfam" id="PF17863">
    <property type="entry name" value="AAA_lid_2"/>
    <property type="match status" value="1"/>
</dbReference>
<keyword evidence="1" id="KW-0547">Nucleotide-binding</keyword>
<evidence type="ECO:0000259" key="5">
    <source>
        <dbReference type="Pfam" id="PF17863"/>
    </source>
</evidence>
<evidence type="ECO:0000313" key="7">
    <source>
        <dbReference type="Proteomes" id="UP000768462"/>
    </source>
</evidence>
<evidence type="ECO:0000259" key="4">
    <source>
        <dbReference type="Pfam" id="PF07726"/>
    </source>
</evidence>
<dbReference type="InterPro" id="IPR011703">
    <property type="entry name" value="ATPase_AAA-3"/>
</dbReference>
<accession>A0A927WCW4</accession>
<dbReference type="InterPro" id="IPR041628">
    <property type="entry name" value="ChlI/MoxR_AAA_lid"/>
</dbReference>
<dbReference type="PIRSF" id="PIRSF002849">
    <property type="entry name" value="AAA_ATPase_chaperone_MoxR_prd"/>
    <property type="match status" value="1"/>
</dbReference>
<dbReference type="GO" id="GO:0016887">
    <property type="term" value="F:ATP hydrolysis activity"/>
    <property type="evidence" value="ECO:0007669"/>
    <property type="project" value="InterPro"/>
</dbReference>
<proteinExistence type="inferred from homology"/>
<dbReference type="Gene3D" id="3.40.50.300">
    <property type="entry name" value="P-loop containing nucleotide triphosphate hydrolases"/>
    <property type="match status" value="1"/>
</dbReference>
<dbReference type="InterPro" id="IPR027417">
    <property type="entry name" value="P-loop_NTPase"/>
</dbReference>
<feature type="domain" description="ATPase AAA-3" evidence="4">
    <location>
        <begin position="38"/>
        <end position="168"/>
    </location>
</feature>
<name>A0A927WCW4_9CLOT</name>
<dbReference type="Pfam" id="PF07726">
    <property type="entry name" value="AAA_3"/>
    <property type="match status" value="1"/>
</dbReference>
<dbReference type="GO" id="GO:0005524">
    <property type="term" value="F:ATP binding"/>
    <property type="evidence" value="ECO:0007669"/>
    <property type="project" value="UniProtKB-KW"/>
</dbReference>
<dbReference type="PANTHER" id="PTHR42759:SF5">
    <property type="entry name" value="METHANOL DEHYDROGENASE REGULATOR"/>
    <property type="match status" value="1"/>
</dbReference>
<dbReference type="FunFam" id="3.40.50.300:FF:000640">
    <property type="entry name" value="MoxR family ATPase"/>
    <property type="match status" value="1"/>
</dbReference>
<dbReference type="SUPFAM" id="SSF52540">
    <property type="entry name" value="P-loop containing nucleoside triphosphate hydrolases"/>
    <property type="match status" value="1"/>
</dbReference>
<evidence type="ECO:0000256" key="3">
    <source>
        <dbReference type="ARBA" id="ARBA00061607"/>
    </source>
</evidence>
<dbReference type="Gene3D" id="1.10.8.80">
    <property type="entry name" value="Magnesium chelatase subunit I, C-Terminal domain"/>
    <property type="match status" value="1"/>
</dbReference>
<organism evidence="6 7">
    <name type="scientific">Clostridium sulfidigenes</name>
    <dbReference type="NCBI Taxonomy" id="318464"/>
    <lineage>
        <taxon>Bacteria</taxon>
        <taxon>Bacillati</taxon>
        <taxon>Bacillota</taxon>
        <taxon>Clostridia</taxon>
        <taxon>Eubacteriales</taxon>
        <taxon>Clostridiaceae</taxon>
        <taxon>Clostridium</taxon>
    </lineage>
</organism>
<comment type="caution">
    <text evidence="6">The sequence shown here is derived from an EMBL/GenBank/DDBJ whole genome shotgun (WGS) entry which is preliminary data.</text>
</comment>
<evidence type="ECO:0000256" key="2">
    <source>
        <dbReference type="ARBA" id="ARBA00022840"/>
    </source>
</evidence>
<dbReference type="InterPro" id="IPR050764">
    <property type="entry name" value="CbbQ/NirQ/NorQ/GpvN"/>
</dbReference>
<keyword evidence="2" id="KW-0067">ATP-binding</keyword>
<dbReference type="PANTHER" id="PTHR42759">
    <property type="entry name" value="MOXR FAMILY PROTEIN"/>
    <property type="match status" value="1"/>
</dbReference>
<gene>
    <name evidence="6" type="ORF">E7215_07065</name>
</gene>